<dbReference type="GO" id="GO:0006281">
    <property type="term" value="P:DNA repair"/>
    <property type="evidence" value="ECO:0007669"/>
    <property type="project" value="UniProtKB-UniRule"/>
</dbReference>
<comment type="subcellular location">
    <subcellularLocation>
        <location evidence="1 7">Nucleus</location>
    </subcellularLocation>
</comment>
<name>A0A821XH60_9NEOP</name>
<keyword evidence="3 7" id="KW-0227">DNA damage</keyword>
<evidence type="ECO:0000256" key="7">
    <source>
        <dbReference type="RuleBase" id="RU365071"/>
    </source>
</evidence>
<evidence type="ECO:0000256" key="2">
    <source>
        <dbReference type="ARBA" id="ARBA00008997"/>
    </source>
</evidence>
<evidence type="ECO:0000256" key="5">
    <source>
        <dbReference type="ARBA" id="ARBA00023204"/>
    </source>
</evidence>
<dbReference type="Pfam" id="PF08743">
    <property type="entry name" value="Nse4_C"/>
    <property type="match status" value="1"/>
</dbReference>
<protein>
    <recommendedName>
        <fullName evidence="7">Non-structural maintenance of chromosomes element 4</fullName>
    </recommendedName>
</protein>
<accession>A0A821XH60</accession>
<dbReference type="InterPro" id="IPR014854">
    <property type="entry name" value="Nse4_C"/>
</dbReference>
<dbReference type="AlphaFoldDB" id="A0A821XH60"/>
<dbReference type="GO" id="GO:0006310">
    <property type="term" value="P:DNA recombination"/>
    <property type="evidence" value="ECO:0007669"/>
    <property type="project" value="UniProtKB-UniRule"/>
</dbReference>
<feature type="domain" description="Non-structural maintenance of chromosome element 4 C-terminal" evidence="8">
    <location>
        <begin position="178"/>
        <end position="264"/>
    </location>
</feature>
<proteinExistence type="inferred from homology"/>
<evidence type="ECO:0000313" key="10">
    <source>
        <dbReference type="Proteomes" id="UP000663880"/>
    </source>
</evidence>
<evidence type="ECO:0000256" key="4">
    <source>
        <dbReference type="ARBA" id="ARBA00023172"/>
    </source>
</evidence>
<dbReference type="GO" id="GO:0005634">
    <property type="term" value="C:nucleus"/>
    <property type="evidence" value="ECO:0007669"/>
    <property type="project" value="UniProtKB-SubCell"/>
</dbReference>
<evidence type="ECO:0000256" key="6">
    <source>
        <dbReference type="ARBA" id="ARBA00023242"/>
    </source>
</evidence>
<dbReference type="InterPro" id="IPR027786">
    <property type="entry name" value="Nse4/EID"/>
</dbReference>
<reference evidence="9" key="1">
    <citation type="submission" date="2021-02" db="EMBL/GenBank/DDBJ databases">
        <authorList>
            <person name="Steward A R."/>
        </authorList>
    </citation>
    <scope>NUCLEOTIDE SEQUENCE</scope>
</reference>
<keyword evidence="6 7" id="KW-0539">Nucleus</keyword>
<dbReference type="EMBL" id="CAJOBZ010000066">
    <property type="protein sequence ID" value="CAF4940850.1"/>
    <property type="molecule type" value="Genomic_DNA"/>
</dbReference>
<dbReference type="PANTHER" id="PTHR16140:SF0">
    <property type="entry name" value="NON-STRUCTURAL MAINTENANCE OF CHROMOSOMES ELEMENT 4"/>
    <property type="match status" value="1"/>
</dbReference>
<evidence type="ECO:0000256" key="3">
    <source>
        <dbReference type="ARBA" id="ARBA00022763"/>
    </source>
</evidence>
<dbReference type="GO" id="GO:0030915">
    <property type="term" value="C:Smc5-Smc6 complex"/>
    <property type="evidence" value="ECO:0007669"/>
    <property type="project" value="UniProtKB-UniRule"/>
</dbReference>
<evidence type="ECO:0000313" key="9">
    <source>
        <dbReference type="EMBL" id="CAF4940850.1"/>
    </source>
</evidence>
<dbReference type="Proteomes" id="UP000663880">
    <property type="component" value="Unassembled WGS sequence"/>
</dbReference>
<comment type="function">
    <text evidence="7">Component of the SMC5-SMC6 complex, that promotes sister chromatid alignment after DNA damage and facilitates double-stranded DNA breaks (DSBs) repair via homologous recombination between sister chromatids.</text>
</comment>
<sequence>MSNERKSRLRDILQILSTEQENDNNEERMNRTTEAVQEVQTLLAQGGVEERVRHPGESYLDSRVLRVASDLAISCSLAVSGIENRYDKHELALHIRDNPQFWTFAFPREAPVISSLHGTFAPTPPEQRPRAPRKRVERQQAAQLKAPENVERLEKTDEGSEMVGRVNRFINKACRNGPISYYHMVLDPTSFSRTIENIYYLSFLVRDGLISVFEDDEYGLPFVKPMPALATQNTASDKNQLIVSIDMQRWRDLTEAFGLREPMMVIKRIGVSAK</sequence>
<organism evidence="9 10">
    <name type="scientific">Pieris macdunnoughi</name>
    <dbReference type="NCBI Taxonomy" id="345717"/>
    <lineage>
        <taxon>Eukaryota</taxon>
        <taxon>Metazoa</taxon>
        <taxon>Ecdysozoa</taxon>
        <taxon>Arthropoda</taxon>
        <taxon>Hexapoda</taxon>
        <taxon>Insecta</taxon>
        <taxon>Pterygota</taxon>
        <taxon>Neoptera</taxon>
        <taxon>Endopterygota</taxon>
        <taxon>Lepidoptera</taxon>
        <taxon>Glossata</taxon>
        <taxon>Ditrysia</taxon>
        <taxon>Papilionoidea</taxon>
        <taxon>Pieridae</taxon>
        <taxon>Pierinae</taxon>
        <taxon>Pieris</taxon>
    </lineage>
</organism>
<dbReference type="OrthoDB" id="361242at2759"/>
<keyword evidence="4 7" id="KW-0233">DNA recombination</keyword>
<comment type="subunit">
    <text evidence="7">Component of the SMC5-SMC6 complex.</text>
</comment>
<gene>
    <name evidence="9" type="ORF">PMACD_LOCUS14716</name>
</gene>
<keyword evidence="5 7" id="KW-0234">DNA repair</keyword>
<evidence type="ECO:0000256" key="1">
    <source>
        <dbReference type="ARBA" id="ARBA00004123"/>
    </source>
</evidence>
<comment type="caution">
    <text evidence="9">The sequence shown here is derived from an EMBL/GenBank/DDBJ whole genome shotgun (WGS) entry which is preliminary data.</text>
</comment>
<dbReference type="PANTHER" id="PTHR16140">
    <property type="entry name" value="NON-STRUCTURAL MAINTENANCE OF CHROMOSOMES ELEMENT 4"/>
    <property type="match status" value="1"/>
</dbReference>
<evidence type="ECO:0000259" key="8">
    <source>
        <dbReference type="Pfam" id="PF08743"/>
    </source>
</evidence>
<keyword evidence="10" id="KW-1185">Reference proteome</keyword>
<comment type="similarity">
    <text evidence="2 7">Belongs to the NSE4 family.</text>
</comment>